<name>A0ABR1IKX1_9AGAR</name>
<dbReference type="EMBL" id="JBANRG010000106">
    <property type="protein sequence ID" value="KAK7435505.1"/>
    <property type="molecule type" value="Genomic_DNA"/>
</dbReference>
<accession>A0ABR1IKX1</accession>
<keyword evidence="1" id="KW-1133">Transmembrane helix</keyword>
<gene>
    <name evidence="2" type="ORF">VKT23_019627</name>
</gene>
<keyword evidence="3" id="KW-1185">Reference proteome</keyword>
<comment type="caution">
    <text evidence="2">The sequence shown here is derived from an EMBL/GenBank/DDBJ whole genome shotgun (WGS) entry which is preliminary data.</text>
</comment>
<organism evidence="2 3">
    <name type="scientific">Marasmiellus scandens</name>
    <dbReference type="NCBI Taxonomy" id="2682957"/>
    <lineage>
        <taxon>Eukaryota</taxon>
        <taxon>Fungi</taxon>
        <taxon>Dikarya</taxon>
        <taxon>Basidiomycota</taxon>
        <taxon>Agaricomycotina</taxon>
        <taxon>Agaricomycetes</taxon>
        <taxon>Agaricomycetidae</taxon>
        <taxon>Agaricales</taxon>
        <taxon>Marasmiineae</taxon>
        <taxon>Omphalotaceae</taxon>
        <taxon>Marasmiellus</taxon>
    </lineage>
</organism>
<sequence length="482" mass="55592">MNSFNIEKISTPLPGALRPVAAHSTGRYEKWGYSNPKSGVITPGFLYTHETNPQYLPPNWSSYVHPEGQLYFARDGPLRVVTELYMYSPKLMAKVLSWVVRIEDILEEKQIPFSENIELFIMLEDDDCLYYFVNHATRTQFWLEEVDTSSVGIPDYDSPSHLKLYLEELYWWHVEHFSMHLGGLPVQLIDELICIFSHAMTDHMTSRTSTFFYGEKDCKKFLKALTLARDHPGDGHQTCVVARLWKLVCSNRFQTHYGQEISRLSRDQNIIYEPSRPSRISRVTGALTFKTSDRYLAKLNDIFVDHLVYETEWKQFIASCLRDWKQVSFAAFSTLLLHLFLIFLESSRPLAITSAALLSASFLSSTLLSHRYDRFSNVEASEAYDHLEAIHSEHFGFEFIAFLYSLPKAFQLWGLLGLIANLFIMFGMYFGQCYALGAAIGSSLLLLWAQRLTSERTRFSFGGTSWRLRLFNGHATRETDIV</sequence>
<evidence type="ECO:0000313" key="2">
    <source>
        <dbReference type="EMBL" id="KAK7435505.1"/>
    </source>
</evidence>
<dbReference type="Proteomes" id="UP001498398">
    <property type="component" value="Unassembled WGS sequence"/>
</dbReference>
<feature type="transmembrane region" description="Helical" evidence="1">
    <location>
        <begin position="399"/>
        <end position="423"/>
    </location>
</feature>
<proteinExistence type="predicted"/>
<keyword evidence="1" id="KW-0472">Membrane</keyword>
<evidence type="ECO:0000256" key="1">
    <source>
        <dbReference type="SAM" id="Phobius"/>
    </source>
</evidence>
<reference evidence="2 3" key="1">
    <citation type="submission" date="2024-01" db="EMBL/GenBank/DDBJ databases">
        <title>A draft genome for the cacao thread blight pathogen Marasmiellus scandens.</title>
        <authorList>
            <person name="Baruah I.K."/>
            <person name="Leung J."/>
            <person name="Bukari Y."/>
            <person name="Amoako-Attah I."/>
            <person name="Meinhardt L.W."/>
            <person name="Bailey B.A."/>
            <person name="Cohen S.P."/>
        </authorList>
    </citation>
    <scope>NUCLEOTIDE SEQUENCE [LARGE SCALE GENOMIC DNA]</scope>
    <source>
        <strain evidence="2 3">GH-19</strain>
    </source>
</reference>
<protein>
    <submittedName>
        <fullName evidence="2">Uncharacterized protein</fullName>
    </submittedName>
</protein>
<evidence type="ECO:0000313" key="3">
    <source>
        <dbReference type="Proteomes" id="UP001498398"/>
    </source>
</evidence>
<keyword evidence="1" id="KW-0812">Transmembrane</keyword>